<name>A0ABY5JGH6_9FIRM</name>
<protein>
    <submittedName>
        <fullName evidence="1">Uncharacterized protein</fullName>
    </submittedName>
</protein>
<dbReference type="EMBL" id="CP071249">
    <property type="protein sequence ID" value="UUF05685.1"/>
    <property type="molecule type" value="Genomic_DNA"/>
</dbReference>
<reference evidence="1 2" key="1">
    <citation type="submission" date="2021-03" db="EMBL/GenBank/DDBJ databases">
        <title>Comparative Genomics and Metabolomics in the genus Turicibacter.</title>
        <authorList>
            <person name="Maki J."/>
            <person name="Looft T."/>
        </authorList>
    </citation>
    <scope>NUCLEOTIDE SEQUENCE [LARGE SCALE GENOMIC DNA]</scope>
    <source>
        <strain evidence="1 2">MMM721</strain>
    </source>
</reference>
<evidence type="ECO:0000313" key="1">
    <source>
        <dbReference type="EMBL" id="UUF05685.1"/>
    </source>
</evidence>
<evidence type="ECO:0000313" key="2">
    <source>
        <dbReference type="Proteomes" id="UP001058016"/>
    </source>
</evidence>
<keyword evidence="2" id="KW-1185">Reference proteome</keyword>
<organism evidence="1 2">
    <name type="scientific">Turicibacter bilis</name>
    <dbReference type="NCBI Taxonomy" id="2735723"/>
    <lineage>
        <taxon>Bacteria</taxon>
        <taxon>Bacillati</taxon>
        <taxon>Bacillota</taxon>
        <taxon>Erysipelotrichia</taxon>
        <taxon>Erysipelotrichales</taxon>
        <taxon>Turicibacteraceae</taxon>
        <taxon>Turicibacter</taxon>
    </lineage>
</organism>
<gene>
    <name evidence="1" type="ORF">J0J69_11595</name>
</gene>
<dbReference type="RefSeq" id="WP_212726157.1">
    <property type="nucleotide sequence ID" value="NZ_CP071249.1"/>
</dbReference>
<proteinExistence type="predicted"/>
<sequence length="269" mass="31612">MKQTRRARMVNETNVNVSKDYYSIGKLTSDITGLSEDNLSHSSESKNIRKMINIVGLFLNNSKEDLGIIKNKLQIPVEEYPKYLDFYSRLYNSEIEGQTVSKLMEKSNLGEEIGDIEMMKIGIIFQELIKKEFKNDPIYPIIDRWMEDRFKNTYLDEANRVWNDLSSLIEKNIENISQIYSSERRLQALKSYKKAIVKISDIFMKNIEKELKESQIARDFDDMLLFPKEKRSIDEIEEMRKRVLELVAPGDEQSAESIHKFFNNLINNQ</sequence>
<dbReference type="Proteomes" id="UP001058016">
    <property type="component" value="Chromosome"/>
</dbReference>
<accession>A0ABY5JGH6</accession>